<proteinExistence type="predicted"/>
<evidence type="ECO:0000256" key="2">
    <source>
        <dbReference type="ARBA" id="ARBA00022741"/>
    </source>
</evidence>
<dbReference type="InterPro" id="IPR051782">
    <property type="entry name" value="ABC_Transporter_VariousFunc"/>
</dbReference>
<dbReference type="OrthoDB" id="9778547at2"/>
<evidence type="ECO:0000256" key="3">
    <source>
        <dbReference type="ARBA" id="ARBA00022840"/>
    </source>
</evidence>
<dbReference type="PANTHER" id="PTHR42939:SF1">
    <property type="entry name" value="ABC TRANSPORTER ATP-BINDING PROTEIN ALBC-RELATED"/>
    <property type="match status" value="1"/>
</dbReference>
<dbReference type="PROSITE" id="PS00211">
    <property type="entry name" value="ABC_TRANSPORTER_1"/>
    <property type="match status" value="1"/>
</dbReference>
<dbReference type="PROSITE" id="PS50893">
    <property type="entry name" value="ABC_TRANSPORTER_2"/>
    <property type="match status" value="1"/>
</dbReference>
<dbReference type="GO" id="GO:0016887">
    <property type="term" value="F:ATP hydrolysis activity"/>
    <property type="evidence" value="ECO:0007669"/>
    <property type="project" value="InterPro"/>
</dbReference>
<dbReference type="InterPro" id="IPR003593">
    <property type="entry name" value="AAA+_ATPase"/>
</dbReference>
<evidence type="ECO:0000256" key="1">
    <source>
        <dbReference type="ARBA" id="ARBA00022448"/>
    </source>
</evidence>
<dbReference type="EMBL" id="AP014633">
    <property type="protein sequence ID" value="BAP55618.1"/>
    <property type="molecule type" value="Genomic_DNA"/>
</dbReference>
<dbReference type="GO" id="GO:0005524">
    <property type="term" value="F:ATP binding"/>
    <property type="evidence" value="ECO:0007669"/>
    <property type="project" value="UniProtKB-KW"/>
</dbReference>
<dbReference type="SUPFAM" id="SSF52540">
    <property type="entry name" value="P-loop containing nucleoside triphosphate hydrolases"/>
    <property type="match status" value="1"/>
</dbReference>
<dbReference type="CDD" id="cd03230">
    <property type="entry name" value="ABC_DR_subfamily_A"/>
    <property type="match status" value="1"/>
</dbReference>
<dbReference type="AlphaFoldDB" id="A0A090ACV1"/>
<evidence type="ECO:0000259" key="4">
    <source>
        <dbReference type="PROSITE" id="PS50893"/>
    </source>
</evidence>
<sequence>MTVIQFKDVCKDYRIHRILDHIDLQIEQGEFFGLVGVNGAGKTTLIKSLLDLCEIEQGDIYLFGVPHTTYNARTHLSFLPEHFIPPYYLTGQNFLTYIARLQGQTFNLARAHEICCTLDFAVTALNQPVQDYSKGMAQKLGLIASILSNKSLLVWDEPMSGLDPKARAYLKNYLVNLKGIGKTLFFSTHLLPDVEALCDRMAILHEGRLKFVGTPAECCRLFATPNLEQAYLNCIEQHE</sequence>
<name>A0A090ACV1_9GAMM</name>
<dbReference type="PANTHER" id="PTHR42939">
    <property type="entry name" value="ABC TRANSPORTER ATP-BINDING PROTEIN ALBC-RELATED"/>
    <property type="match status" value="1"/>
</dbReference>
<evidence type="ECO:0000313" key="5">
    <source>
        <dbReference type="EMBL" id="BAP55618.1"/>
    </source>
</evidence>
<dbReference type="InterPro" id="IPR027417">
    <property type="entry name" value="P-loop_NTPase"/>
</dbReference>
<dbReference type="Proteomes" id="UP000031623">
    <property type="component" value="Chromosome"/>
</dbReference>
<dbReference type="HOGENOM" id="CLU_000604_1_2_6"/>
<dbReference type="InterPro" id="IPR017871">
    <property type="entry name" value="ABC_transporter-like_CS"/>
</dbReference>
<organism evidence="5 6">
    <name type="scientific">Thioploca ingrica</name>
    <dbReference type="NCBI Taxonomy" id="40754"/>
    <lineage>
        <taxon>Bacteria</taxon>
        <taxon>Pseudomonadati</taxon>
        <taxon>Pseudomonadota</taxon>
        <taxon>Gammaproteobacteria</taxon>
        <taxon>Thiotrichales</taxon>
        <taxon>Thiotrichaceae</taxon>
        <taxon>Thioploca</taxon>
    </lineage>
</organism>
<feature type="domain" description="ABC transporter" evidence="4">
    <location>
        <begin position="4"/>
        <end position="231"/>
    </location>
</feature>
<dbReference type="Pfam" id="PF00005">
    <property type="entry name" value="ABC_tran"/>
    <property type="match status" value="1"/>
</dbReference>
<dbReference type="SMART" id="SM00382">
    <property type="entry name" value="AAA"/>
    <property type="match status" value="1"/>
</dbReference>
<gene>
    <name evidence="5" type="ORF">THII_1321</name>
</gene>
<dbReference type="InterPro" id="IPR003439">
    <property type="entry name" value="ABC_transporter-like_ATP-bd"/>
</dbReference>
<dbReference type="KEGG" id="tig:THII_1321"/>
<evidence type="ECO:0000313" key="6">
    <source>
        <dbReference type="Proteomes" id="UP000031623"/>
    </source>
</evidence>
<reference evidence="5" key="1">
    <citation type="journal article" date="2014" name="ISME J.">
        <title>Ecophysiology of Thioploca ingrica as revealed by the complete genome sequence supplemented with proteomic evidence.</title>
        <authorList>
            <person name="Kojima H."/>
            <person name="Ogura Y."/>
            <person name="Yamamoto N."/>
            <person name="Togashi T."/>
            <person name="Mori H."/>
            <person name="Watanabe T."/>
            <person name="Nemoto F."/>
            <person name="Kurokawa K."/>
            <person name="Hayashi T."/>
            <person name="Fukui M."/>
        </authorList>
    </citation>
    <scope>NUCLEOTIDE SEQUENCE [LARGE SCALE GENOMIC DNA]</scope>
</reference>
<protein>
    <submittedName>
        <fullName evidence="5">ABC transporter ATP-binding protein</fullName>
    </submittedName>
</protein>
<keyword evidence="1" id="KW-0813">Transport</keyword>
<dbReference type="Gene3D" id="3.40.50.300">
    <property type="entry name" value="P-loop containing nucleotide triphosphate hydrolases"/>
    <property type="match status" value="1"/>
</dbReference>
<keyword evidence="3 5" id="KW-0067">ATP-binding</keyword>
<keyword evidence="6" id="KW-1185">Reference proteome</keyword>
<accession>A0A090ACV1</accession>
<keyword evidence="2" id="KW-0547">Nucleotide-binding</keyword>
<dbReference type="STRING" id="40754.THII_1321"/>